<feature type="active site" description="Nucleophile" evidence="4">
    <location>
        <position position="30"/>
    </location>
</feature>
<dbReference type="PRINTS" id="PR00421">
    <property type="entry name" value="THIOREDOXIN"/>
</dbReference>
<dbReference type="EMBL" id="KV700126">
    <property type="protein sequence ID" value="OCF33306.1"/>
    <property type="molecule type" value="Genomic_DNA"/>
</dbReference>
<dbReference type="InterPro" id="IPR013766">
    <property type="entry name" value="Thioredoxin_domain"/>
</dbReference>
<dbReference type="Gene3D" id="3.40.30.10">
    <property type="entry name" value="Glutaredoxin"/>
    <property type="match status" value="1"/>
</dbReference>
<dbReference type="Proteomes" id="UP000092666">
    <property type="component" value="Unassembled WGS sequence"/>
</dbReference>
<reference evidence="8" key="2">
    <citation type="submission" date="2013-12" db="EMBL/GenBank/DDBJ databases">
        <title>Evolution of pathogenesis and genome organization in the Tremellales.</title>
        <authorList>
            <person name="Cuomo C."/>
            <person name="Litvintseva A."/>
            <person name="Heitman J."/>
            <person name="Chen Y."/>
            <person name="Sun S."/>
            <person name="Springer D."/>
            <person name="Dromer F."/>
            <person name="Young S."/>
            <person name="Zeng Q."/>
            <person name="Chapman S."/>
            <person name="Gujja S."/>
            <person name="Saif S."/>
            <person name="Birren B."/>
        </authorList>
    </citation>
    <scope>NUCLEOTIDE SEQUENCE [LARGE SCALE GENOMIC DNA]</scope>
    <source>
        <strain evidence="8">BCC8398</strain>
    </source>
</reference>
<evidence type="ECO:0000259" key="6">
    <source>
        <dbReference type="PROSITE" id="PS51352"/>
    </source>
</evidence>
<evidence type="ECO:0000256" key="4">
    <source>
        <dbReference type="PIRSR" id="PIRSR000077-1"/>
    </source>
</evidence>
<keyword evidence="5" id="KW-0676">Redox-active center</keyword>
<feature type="site" description="Contributes to redox potential value" evidence="4">
    <location>
        <position position="31"/>
    </location>
</feature>
<reference evidence="7 8" key="1">
    <citation type="submission" date="2013-07" db="EMBL/GenBank/DDBJ databases">
        <title>The Genome Sequence of Cryptococcus heveanensis BCC8398.</title>
        <authorList>
            <consortium name="The Broad Institute Genome Sequencing Platform"/>
            <person name="Cuomo C."/>
            <person name="Litvintseva A."/>
            <person name="Chen Y."/>
            <person name="Heitman J."/>
            <person name="Sun S."/>
            <person name="Springer D."/>
            <person name="Dromer F."/>
            <person name="Young S.K."/>
            <person name="Zeng Q."/>
            <person name="Gargeya S."/>
            <person name="Fitzgerald M."/>
            <person name="Abouelleil A."/>
            <person name="Alvarado L."/>
            <person name="Berlin A.M."/>
            <person name="Chapman S.B."/>
            <person name="Dewar J."/>
            <person name="Goldberg J."/>
            <person name="Griggs A."/>
            <person name="Gujja S."/>
            <person name="Hansen M."/>
            <person name="Howarth C."/>
            <person name="Imamovic A."/>
            <person name="Larimer J."/>
            <person name="McCowan C."/>
            <person name="Murphy C."/>
            <person name="Pearson M."/>
            <person name="Priest M."/>
            <person name="Roberts A."/>
            <person name="Saif S."/>
            <person name="Shea T."/>
            <person name="Sykes S."/>
            <person name="Wortman J."/>
            <person name="Nusbaum C."/>
            <person name="Birren B."/>
        </authorList>
    </citation>
    <scope>NUCLEOTIDE SEQUENCE [LARGE SCALE GENOMIC DNA]</scope>
    <source>
        <strain evidence="7 8">BCC8398</strain>
    </source>
</reference>
<gene>
    <name evidence="7" type="ORF">I316_05047</name>
</gene>
<evidence type="ECO:0000256" key="3">
    <source>
        <dbReference type="PIRNR" id="PIRNR000077"/>
    </source>
</evidence>
<dbReference type="InterPro" id="IPR017937">
    <property type="entry name" value="Thioredoxin_CS"/>
</dbReference>
<feature type="domain" description="Thioredoxin" evidence="6">
    <location>
        <begin position="1"/>
        <end position="104"/>
    </location>
</feature>
<dbReference type="SUPFAM" id="SSF52833">
    <property type="entry name" value="Thioredoxin-like"/>
    <property type="match status" value="1"/>
</dbReference>
<feature type="active site" description="Nucleophile" evidence="4">
    <location>
        <position position="33"/>
    </location>
</feature>
<dbReference type="NCBIfam" id="TIGR01068">
    <property type="entry name" value="thioredoxin"/>
    <property type="match status" value="1"/>
</dbReference>
<evidence type="ECO:0000256" key="5">
    <source>
        <dbReference type="PIRSR" id="PIRSR000077-4"/>
    </source>
</evidence>
<accession>A0A1B9GQM1</accession>
<dbReference type="STRING" id="1296120.A0A1B9GQM1"/>
<name>A0A1B9GQM1_9TREE</name>
<evidence type="ECO:0000313" key="7">
    <source>
        <dbReference type="EMBL" id="OCF33306.1"/>
    </source>
</evidence>
<feature type="disulfide bond" description="Redox-active" evidence="5">
    <location>
        <begin position="30"/>
        <end position="33"/>
    </location>
</feature>
<dbReference type="GO" id="GO:0015035">
    <property type="term" value="F:protein-disulfide reductase activity"/>
    <property type="evidence" value="ECO:0007669"/>
    <property type="project" value="InterPro"/>
</dbReference>
<evidence type="ECO:0000256" key="1">
    <source>
        <dbReference type="ARBA" id="ARBA00020570"/>
    </source>
</evidence>
<evidence type="ECO:0000313" key="8">
    <source>
        <dbReference type="Proteomes" id="UP000092666"/>
    </source>
</evidence>
<keyword evidence="8" id="KW-1185">Reference proteome</keyword>
<dbReference type="PIRSF" id="PIRSF000077">
    <property type="entry name" value="Thioredoxin"/>
    <property type="match status" value="1"/>
</dbReference>
<sequence>MVKAIESYDEFKTLLSGPEPVVVDYWATWCGPCKMISPHFAKLEEKYPGIKFVKVDVEEQEQIAKEAGIKAMPTFIAYKDGQPIETVTGAAPGKLNVLLEKISA</sequence>
<dbReference type="PROSITE" id="PS00194">
    <property type="entry name" value="THIOREDOXIN_1"/>
    <property type="match status" value="1"/>
</dbReference>
<dbReference type="Pfam" id="PF00085">
    <property type="entry name" value="Thioredoxin"/>
    <property type="match status" value="1"/>
</dbReference>
<organism evidence="7 8">
    <name type="scientific">Kwoniella heveanensis BCC8398</name>
    <dbReference type="NCBI Taxonomy" id="1296120"/>
    <lineage>
        <taxon>Eukaryota</taxon>
        <taxon>Fungi</taxon>
        <taxon>Dikarya</taxon>
        <taxon>Basidiomycota</taxon>
        <taxon>Agaricomycotina</taxon>
        <taxon>Tremellomycetes</taxon>
        <taxon>Tremellales</taxon>
        <taxon>Cryptococcaceae</taxon>
        <taxon>Kwoniella</taxon>
    </lineage>
</organism>
<dbReference type="AlphaFoldDB" id="A0A1B9GQM1"/>
<dbReference type="OrthoDB" id="2121326at2759"/>
<dbReference type="InterPro" id="IPR005746">
    <property type="entry name" value="Thioredoxin"/>
</dbReference>
<feature type="site" description="Deprotonates C-terminal active site Cys" evidence="4">
    <location>
        <position position="24"/>
    </location>
</feature>
<dbReference type="InterPro" id="IPR036249">
    <property type="entry name" value="Thioredoxin-like_sf"/>
</dbReference>
<evidence type="ECO:0000256" key="2">
    <source>
        <dbReference type="ARBA" id="ARBA00023157"/>
    </source>
</evidence>
<proteinExistence type="inferred from homology"/>
<protein>
    <recommendedName>
        <fullName evidence="1 3">Thioredoxin</fullName>
    </recommendedName>
</protein>
<dbReference type="PANTHER" id="PTHR46115">
    <property type="entry name" value="THIOREDOXIN-LIKE PROTEIN 1"/>
    <property type="match status" value="1"/>
</dbReference>
<keyword evidence="2 5" id="KW-1015">Disulfide bond</keyword>
<dbReference type="PROSITE" id="PS51352">
    <property type="entry name" value="THIOREDOXIN_2"/>
    <property type="match status" value="1"/>
</dbReference>
<feature type="site" description="Contributes to redox potential value" evidence="4">
    <location>
        <position position="32"/>
    </location>
</feature>
<comment type="similarity">
    <text evidence="3">Belongs to the thioredoxin family.</text>
</comment>
<dbReference type="CDD" id="cd02947">
    <property type="entry name" value="TRX_family"/>
    <property type="match status" value="1"/>
</dbReference>
<dbReference type="FunFam" id="3.40.30.10:FF:000245">
    <property type="entry name" value="Thioredoxin"/>
    <property type="match status" value="1"/>
</dbReference>